<gene>
    <name evidence="2" type="ORF">NRE15_13815</name>
</gene>
<feature type="transmembrane region" description="Helical" evidence="1">
    <location>
        <begin position="42"/>
        <end position="60"/>
    </location>
</feature>
<feature type="transmembrane region" description="Helical" evidence="1">
    <location>
        <begin position="66"/>
        <end position="95"/>
    </location>
</feature>
<dbReference type="RefSeq" id="WP_313793445.1">
    <property type="nucleotide sequence ID" value="NZ_CP102453.1"/>
</dbReference>
<reference evidence="2 3" key="1">
    <citation type="submission" date="2022-08" db="EMBL/GenBank/DDBJ databases">
        <title>Aerococcaceae sp. nov isolated from spoiled eye mask.</title>
        <authorList>
            <person name="Zhou G."/>
            <person name="Xie X.-B."/>
            <person name="Shi Q.-S."/>
            <person name="Wang Y.-S."/>
            <person name="Wen X."/>
            <person name="Peng H."/>
            <person name="Yang X.-J."/>
            <person name="Tao H.-B."/>
            <person name="Huang X.-M."/>
        </authorList>
    </citation>
    <scope>NUCLEOTIDE SEQUENCE [LARGE SCALE GENOMIC DNA]</scope>
    <source>
        <strain evidence="3">DM20194951</strain>
    </source>
</reference>
<keyword evidence="1" id="KW-1133">Transmembrane helix</keyword>
<dbReference type="InterPro" id="IPR010898">
    <property type="entry name" value="Hpre_diP_synth_I"/>
</dbReference>
<dbReference type="Gene3D" id="1.10.1760.20">
    <property type="match status" value="1"/>
</dbReference>
<organism evidence="2 3">
    <name type="scientific">Fundicoccus culcitae</name>
    <dbReference type="NCBI Taxonomy" id="2969821"/>
    <lineage>
        <taxon>Bacteria</taxon>
        <taxon>Bacillati</taxon>
        <taxon>Bacillota</taxon>
        <taxon>Bacilli</taxon>
        <taxon>Lactobacillales</taxon>
        <taxon>Aerococcaceae</taxon>
        <taxon>Fundicoccus</taxon>
    </lineage>
</organism>
<keyword evidence="1" id="KW-0472">Membrane</keyword>
<feature type="transmembrane region" description="Helical" evidence="1">
    <location>
        <begin position="143"/>
        <end position="163"/>
    </location>
</feature>
<dbReference type="EMBL" id="CP102453">
    <property type="protein sequence ID" value="UUX33942.1"/>
    <property type="molecule type" value="Genomic_DNA"/>
</dbReference>
<dbReference type="Proteomes" id="UP001315967">
    <property type="component" value="Chromosome"/>
</dbReference>
<sequence>MGVKSSNRMMVYIATLAAQAVIIGLLERFIPSPFSFAPGAKLGLSNLISVIAIFTLPFKYSIQVVLLKFILTALLGGTLSTFIYSFAGGMLSYFMMLLTKQLGPKRVSVIGISILGGVMHNVGQLSAAALMARSWSVLNYLPVLSISGILAGFAVGIGGNYLLNRISILRVYHTELSLSQKQESWLNQELEPNEK</sequence>
<dbReference type="PIRSF" id="PIRSF027391">
    <property type="entry name" value="Hpre_diP_synt_I"/>
    <property type="match status" value="1"/>
</dbReference>
<dbReference type="Pfam" id="PF07456">
    <property type="entry name" value="Hpre_diP_synt_I"/>
    <property type="match status" value="1"/>
</dbReference>
<evidence type="ECO:0000256" key="1">
    <source>
        <dbReference type="SAM" id="Phobius"/>
    </source>
</evidence>
<feature type="transmembrane region" description="Helical" evidence="1">
    <location>
        <begin position="107"/>
        <end position="131"/>
    </location>
</feature>
<proteinExistence type="predicted"/>
<name>A0ABY5P5F6_9LACT</name>
<dbReference type="InterPro" id="IPR014535">
    <property type="entry name" value="Hpre_diP_synt_I"/>
</dbReference>
<evidence type="ECO:0000313" key="2">
    <source>
        <dbReference type="EMBL" id="UUX33942.1"/>
    </source>
</evidence>
<evidence type="ECO:0000313" key="3">
    <source>
        <dbReference type="Proteomes" id="UP001315967"/>
    </source>
</evidence>
<keyword evidence="3" id="KW-1185">Reference proteome</keyword>
<accession>A0ABY5P5F6</accession>
<feature type="transmembrane region" description="Helical" evidence="1">
    <location>
        <begin position="12"/>
        <end position="30"/>
    </location>
</feature>
<protein>
    <submittedName>
        <fullName evidence="2">Gx transporter family protein</fullName>
    </submittedName>
</protein>
<keyword evidence="1" id="KW-0812">Transmembrane</keyword>